<evidence type="ECO:0000256" key="1">
    <source>
        <dbReference type="SAM" id="Phobius"/>
    </source>
</evidence>
<dbReference type="AlphaFoldDB" id="A0AAW1XDQ2"/>
<evidence type="ECO:0000313" key="2">
    <source>
        <dbReference type="EMBL" id="KAK9934669.1"/>
    </source>
</evidence>
<organism evidence="2 3">
    <name type="scientific">Rubus argutus</name>
    <name type="common">Southern blackberry</name>
    <dbReference type="NCBI Taxonomy" id="59490"/>
    <lineage>
        <taxon>Eukaryota</taxon>
        <taxon>Viridiplantae</taxon>
        <taxon>Streptophyta</taxon>
        <taxon>Embryophyta</taxon>
        <taxon>Tracheophyta</taxon>
        <taxon>Spermatophyta</taxon>
        <taxon>Magnoliopsida</taxon>
        <taxon>eudicotyledons</taxon>
        <taxon>Gunneridae</taxon>
        <taxon>Pentapetalae</taxon>
        <taxon>rosids</taxon>
        <taxon>fabids</taxon>
        <taxon>Rosales</taxon>
        <taxon>Rosaceae</taxon>
        <taxon>Rosoideae</taxon>
        <taxon>Rosoideae incertae sedis</taxon>
        <taxon>Rubus</taxon>
    </lineage>
</organism>
<reference evidence="2 3" key="1">
    <citation type="journal article" date="2023" name="G3 (Bethesda)">
        <title>A chromosome-length genome assembly and annotation of blackberry (Rubus argutus, cv. 'Hillquist').</title>
        <authorList>
            <person name="Bruna T."/>
            <person name="Aryal R."/>
            <person name="Dudchenko O."/>
            <person name="Sargent D.J."/>
            <person name="Mead D."/>
            <person name="Buti M."/>
            <person name="Cavallini A."/>
            <person name="Hytonen T."/>
            <person name="Andres J."/>
            <person name="Pham M."/>
            <person name="Weisz D."/>
            <person name="Mascagni F."/>
            <person name="Usai G."/>
            <person name="Natali L."/>
            <person name="Bassil N."/>
            <person name="Fernandez G.E."/>
            <person name="Lomsadze A."/>
            <person name="Armour M."/>
            <person name="Olukolu B."/>
            <person name="Poorten T."/>
            <person name="Britton C."/>
            <person name="Davik J."/>
            <person name="Ashrafi H."/>
            <person name="Aiden E.L."/>
            <person name="Borodovsky M."/>
            <person name="Worthington M."/>
        </authorList>
    </citation>
    <scope>NUCLEOTIDE SEQUENCE [LARGE SCALE GENOMIC DNA]</scope>
    <source>
        <strain evidence="2">PI 553951</strain>
    </source>
</reference>
<keyword evidence="3" id="KW-1185">Reference proteome</keyword>
<keyword evidence="1" id="KW-1133">Transmembrane helix</keyword>
<comment type="caution">
    <text evidence="2">The sequence shown here is derived from an EMBL/GenBank/DDBJ whole genome shotgun (WGS) entry which is preliminary data.</text>
</comment>
<evidence type="ECO:0000313" key="3">
    <source>
        <dbReference type="Proteomes" id="UP001457282"/>
    </source>
</evidence>
<gene>
    <name evidence="2" type="ORF">M0R45_021805</name>
</gene>
<keyword evidence="1" id="KW-0812">Transmembrane</keyword>
<proteinExistence type="predicted"/>
<sequence length="105" mass="11672">MKQLQAGFDLGWSVECRDCSLAGKSCGVDARDLNLGTKPLPYQCEQASAEYKEPTELQIILIYVGIALGALIGVVLIVVLLVLRIRNCKKPRQNVQQSYSFTLYH</sequence>
<keyword evidence="1" id="KW-0472">Membrane</keyword>
<dbReference type="EMBL" id="JBEDUW010000004">
    <property type="protein sequence ID" value="KAK9934669.1"/>
    <property type="molecule type" value="Genomic_DNA"/>
</dbReference>
<feature type="transmembrane region" description="Helical" evidence="1">
    <location>
        <begin position="60"/>
        <end position="83"/>
    </location>
</feature>
<accession>A0AAW1XDQ2</accession>
<name>A0AAW1XDQ2_RUBAR</name>
<protein>
    <submittedName>
        <fullName evidence="2">Uncharacterized protein</fullName>
    </submittedName>
</protein>
<dbReference type="Proteomes" id="UP001457282">
    <property type="component" value="Unassembled WGS sequence"/>
</dbReference>